<organism evidence="6 7">
    <name type="scientific">Teladorsagia circumcincta</name>
    <name type="common">Brown stomach worm</name>
    <name type="synonym">Ostertagia circumcincta</name>
    <dbReference type="NCBI Taxonomy" id="45464"/>
    <lineage>
        <taxon>Eukaryota</taxon>
        <taxon>Metazoa</taxon>
        <taxon>Ecdysozoa</taxon>
        <taxon>Nematoda</taxon>
        <taxon>Chromadorea</taxon>
        <taxon>Rhabditida</taxon>
        <taxon>Rhabditina</taxon>
        <taxon>Rhabditomorpha</taxon>
        <taxon>Strongyloidea</taxon>
        <taxon>Trichostrongylidae</taxon>
        <taxon>Teladorsagia</taxon>
    </lineage>
</organism>
<dbReference type="SUPFAM" id="SSF52833">
    <property type="entry name" value="Thioredoxin-like"/>
    <property type="match status" value="3"/>
</dbReference>
<dbReference type="PANTHER" id="PTHR10293:SF73">
    <property type="entry name" value="GLUTAREDOXIN-3"/>
    <property type="match status" value="1"/>
</dbReference>
<dbReference type="Pfam" id="PF00462">
    <property type="entry name" value="Glutaredoxin"/>
    <property type="match status" value="2"/>
</dbReference>
<evidence type="ECO:0000256" key="1">
    <source>
        <dbReference type="ARBA" id="ARBA00022723"/>
    </source>
</evidence>
<evidence type="ECO:0000313" key="7">
    <source>
        <dbReference type="Proteomes" id="UP000230423"/>
    </source>
</evidence>
<keyword evidence="2" id="KW-0408">Iron</keyword>
<dbReference type="InterPro" id="IPR002109">
    <property type="entry name" value="Glutaredoxin"/>
</dbReference>
<evidence type="ECO:0000256" key="2">
    <source>
        <dbReference type="ARBA" id="ARBA00023004"/>
    </source>
</evidence>
<name>A0A2G9UKZ1_TELCI</name>
<feature type="domain" description="Glutaredoxin" evidence="5">
    <location>
        <begin position="139"/>
        <end position="196"/>
    </location>
</feature>
<keyword evidence="7" id="KW-1185">Reference proteome</keyword>
<dbReference type="GO" id="GO:0006879">
    <property type="term" value="P:intracellular iron ion homeostasis"/>
    <property type="evidence" value="ECO:0007669"/>
    <property type="project" value="TreeGrafter"/>
</dbReference>
<dbReference type="Gene3D" id="3.40.30.10">
    <property type="entry name" value="Glutaredoxin"/>
    <property type="match status" value="3"/>
</dbReference>
<dbReference type="Proteomes" id="UP000230423">
    <property type="component" value="Unassembled WGS sequence"/>
</dbReference>
<evidence type="ECO:0000259" key="5">
    <source>
        <dbReference type="Pfam" id="PF00462"/>
    </source>
</evidence>
<dbReference type="InterPro" id="IPR036249">
    <property type="entry name" value="Thioredoxin-like_sf"/>
</dbReference>
<evidence type="ECO:0000256" key="3">
    <source>
        <dbReference type="ARBA" id="ARBA00023014"/>
    </source>
</evidence>
<dbReference type="AlphaFoldDB" id="A0A2G9UKZ1"/>
<evidence type="ECO:0000313" key="6">
    <source>
        <dbReference type="EMBL" id="PIO70924.1"/>
    </source>
</evidence>
<dbReference type="InterPro" id="IPR004480">
    <property type="entry name" value="Monothiol_GRX-rel"/>
</dbReference>
<dbReference type="GO" id="GO:0005634">
    <property type="term" value="C:nucleus"/>
    <property type="evidence" value="ECO:0007669"/>
    <property type="project" value="TreeGrafter"/>
</dbReference>
<dbReference type="EMBL" id="KZ346113">
    <property type="protein sequence ID" value="PIO70924.1"/>
    <property type="molecule type" value="Genomic_DNA"/>
</dbReference>
<keyword evidence="3" id="KW-0411">Iron-sulfur</keyword>
<accession>A0A2G9UKZ1</accession>
<sequence>MAISQLTSASDFKKFISEHRLSLVHFYAPWAASCEQVNKVLKDLEEDAKSIPSVGFAFIDAEGVAEVSAMHSIAAAPTVVYFKDGKEVDRVNGYKPSELEMKLTKHSFDIATTPLISQPKPKEDLNTRLKKLIESHRLMLFMKGSPDNPKCGFSKQTVALLNEIGAKFGSFDILSDEETYSNWPTYPQLYLDGELIGGLDVIREELKDADFVAKLPKKEENDLNARLKKLINKHKLMLFMKGDRHEPQCGFSRQIIQLLDGVKADYETFDILQDEEVRQGLKASYDFSHSPN</sequence>
<dbReference type="PANTHER" id="PTHR10293">
    <property type="entry name" value="GLUTAREDOXIN FAMILY MEMBER"/>
    <property type="match status" value="1"/>
</dbReference>
<protein>
    <submittedName>
        <fullName evidence="6">Glutaredoxin</fullName>
    </submittedName>
</protein>
<dbReference type="Pfam" id="PF00085">
    <property type="entry name" value="Thioredoxin"/>
    <property type="match status" value="1"/>
</dbReference>
<dbReference type="CDD" id="cd03028">
    <property type="entry name" value="GRX_PICOT_like"/>
    <property type="match status" value="1"/>
</dbReference>
<dbReference type="OrthoDB" id="415696at2759"/>
<dbReference type="GO" id="GO:0051536">
    <property type="term" value="F:iron-sulfur cluster binding"/>
    <property type="evidence" value="ECO:0007669"/>
    <property type="project" value="UniProtKB-KW"/>
</dbReference>
<keyword evidence="1" id="KW-0479">Metal-binding</keyword>
<proteinExistence type="predicted"/>
<evidence type="ECO:0000259" key="4">
    <source>
        <dbReference type="Pfam" id="PF00085"/>
    </source>
</evidence>
<dbReference type="GO" id="GO:0005829">
    <property type="term" value="C:cytosol"/>
    <property type="evidence" value="ECO:0007669"/>
    <property type="project" value="TreeGrafter"/>
</dbReference>
<dbReference type="GO" id="GO:0046872">
    <property type="term" value="F:metal ion binding"/>
    <property type="evidence" value="ECO:0007669"/>
    <property type="project" value="UniProtKB-KW"/>
</dbReference>
<gene>
    <name evidence="6" type="ORF">TELCIR_07196</name>
</gene>
<feature type="domain" description="Thioredoxin" evidence="4">
    <location>
        <begin position="7"/>
        <end position="103"/>
    </location>
</feature>
<dbReference type="PROSITE" id="PS51354">
    <property type="entry name" value="GLUTAREDOXIN_2"/>
    <property type="match status" value="2"/>
</dbReference>
<feature type="domain" description="Glutaredoxin" evidence="5">
    <location>
        <begin position="237"/>
        <end position="291"/>
    </location>
</feature>
<reference evidence="6 7" key="1">
    <citation type="submission" date="2015-09" db="EMBL/GenBank/DDBJ databases">
        <title>Draft genome of the parasitic nematode Teladorsagia circumcincta isolate WARC Sus (inbred).</title>
        <authorList>
            <person name="Mitreva M."/>
        </authorList>
    </citation>
    <scope>NUCLEOTIDE SEQUENCE [LARGE SCALE GENOMIC DNA]</scope>
    <source>
        <strain evidence="6 7">S</strain>
    </source>
</reference>
<dbReference type="InterPro" id="IPR033658">
    <property type="entry name" value="GRX_PICOT-like"/>
</dbReference>
<dbReference type="InterPro" id="IPR013766">
    <property type="entry name" value="Thioredoxin_domain"/>
</dbReference>